<dbReference type="PROSITE" id="PS50850">
    <property type="entry name" value="MFS"/>
    <property type="match status" value="1"/>
</dbReference>
<feature type="transmembrane region" description="Helical" evidence="6">
    <location>
        <begin position="95"/>
        <end position="116"/>
    </location>
</feature>
<evidence type="ECO:0000259" key="7">
    <source>
        <dbReference type="PROSITE" id="PS50850"/>
    </source>
</evidence>
<dbReference type="Proteomes" id="UP001144256">
    <property type="component" value="Unassembled WGS sequence"/>
</dbReference>
<dbReference type="GO" id="GO:0005886">
    <property type="term" value="C:plasma membrane"/>
    <property type="evidence" value="ECO:0007669"/>
    <property type="project" value="UniProtKB-SubCell"/>
</dbReference>
<protein>
    <submittedName>
        <fullName evidence="8">Transporter YycB</fullName>
    </submittedName>
</protein>
<sequence length="393" mass="42210">MKKATKIFIILSIVFISFNLRAPITAVGSIIDLIKNEYNLSSGMAGFITTLPLIAFAVVSPFVSQISSKLGYGLTMLSGLVFMIVGEIIRSYTNSFGLFAGTTLIGIGIAIGNVLIPSIIKLRFSKNVGIVTSIYTTSMCIFAAVGSGVSVPLAVGLDFGWRNALAVWTVLTLITVFIWFPQLKKSKGSMSKETMIKDSKGKSIWKSPLAWWVTLFMGTQSLLFYCLVAWLPSIITSKGMSAEFSGMMALLFQLVGLPATLLMPIIADRFKDQKVITTISSLIYLVGMSLLLVSDSKISIIVSLIFVGLGMGGSISISIAFISLRSPNAKKAAELSGMSQSAGYLLAATGPLLIGFIFDRTLSFTVPIILLIVCIILLICFGLKASKNEVVEI</sequence>
<comment type="subcellular location">
    <subcellularLocation>
        <location evidence="1">Cell membrane</location>
        <topology evidence="1">Multi-pass membrane protein</topology>
    </subcellularLocation>
</comment>
<keyword evidence="5 6" id="KW-0472">Membrane</keyword>
<dbReference type="RefSeq" id="WP_281814253.1">
    <property type="nucleotide sequence ID" value="NZ_BRLB01000002.1"/>
</dbReference>
<feature type="transmembrane region" description="Helical" evidence="6">
    <location>
        <begin position="209"/>
        <end position="232"/>
    </location>
</feature>
<evidence type="ECO:0000313" key="9">
    <source>
        <dbReference type="Proteomes" id="UP001144256"/>
    </source>
</evidence>
<evidence type="ECO:0000256" key="5">
    <source>
        <dbReference type="ARBA" id="ARBA00023136"/>
    </source>
</evidence>
<reference evidence="8" key="1">
    <citation type="submission" date="2022-06" db="EMBL/GenBank/DDBJ databases">
        <title>Vallitalea longa sp. nov., an anaerobic bacterium isolated from marine sediment.</title>
        <authorList>
            <person name="Hirano S."/>
            <person name="Terahara T."/>
            <person name="Mori K."/>
            <person name="Hamada M."/>
            <person name="Matsumoto R."/>
            <person name="Kobayashi T."/>
        </authorList>
    </citation>
    <scope>NUCLEOTIDE SEQUENCE</scope>
    <source>
        <strain evidence="8">SH18-1</strain>
    </source>
</reference>
<proteinExistence type="predicted"/>
<dbReference type="InterPro" id="IPR020846">
    <property type="entry name" value="MFS_dom"/>
</dbReference>
<evidence type="ECO:0000256" key="1">
    <source>
        <dbReference type="ARBA" id="ARBA00004651"/>
    </source>
</evidence>
<dbReference type="CDD" id="cd17339">
    <property type="entry name" value="MFS_NIMT_CynX_like"/>
    <property type="match status" value="1"/>
</dbReference>
<feature type="transmembrane region" description="Helical" evidence="6">
    <location>
        <begin position="300"/>
        <end position="322"/>
    </location>
</feature>
<keyword evidence="3 6" id="KW-0812">Transmembrane</keyword>
<feature type="transmembrane region" description="Helical" evidence="6">
    <location>
        <begin position="244"/>
        <end position="263"/>
    </location>
</feature>
<evidence type="ECO:0000256" key="2">
    <source>
        <dbReference type="ARBA" id="ARBA00022448"/>
    </source>
</evidence>
<evidence type="ECO:0000256" key="6">
    <source>
        <dbReference type="SAM" id="Phobius"/>
    </source>
</evidence>
<dbReference type="SUPFAM" id="SSF103473">
    <property type="entry name" value="MFS general substrate transporter"/>
    <property type="match status" value="1"/>
</dbReference>
<dbReference type="InterPro" id="IPR052524">
    <property type="entry name" value="MFS_Cyanate_Porter"/>
</dbReference>
<evidence type="ECO:0000256" key="3">
    <source>
        <dbReference type="ARBA" id="ARBA00022692"/>
    </source>
</evidence>
<feature type="transmembrane region" description="Helical" evidence="6">
    <location>
        <begin position="42"/>
        <end position="63"/>
    </location>
</feature>
<dbReference type="PANTHER" id="PTHR23523:SF2">
    <property type="entry name" value="2-NITROIMIDAZOLE TRANSPORTER"/>
    <property type="match status" value="1"/>
</dbReference>
<dbReference type="EMBL" id="BRLB01000002">
    <property type="protein sequence ID" value="GKX29090.1"/>
    <property type="molecule type" value="Genomic_DNA"/>
</dbReference>
<keyword evidence="2" id="KW-0813">Transport</keyword>
<feature type="transmembrane region" description="Helical" evidence="6">
    <location>
        <begin position="364"/>
        <end position="383"/>
    </location>
</feature>
<dbReference type="Pfam" id="PF07690">
    <property type="entry name" value="MFS_1"/>
    <property type="match status" value="1"/>
</dbReference>
<gene>
    <name evidence="8" type="primary">yycB</name>
    <name evidence="8" type="ORF">SH1V18_15700</name>
</gene>
<evidence type="ECO:0000256" key="4">
    <source>
        <dbReference type="ARBA" id="ARBA00022989"/>
    </source>
</evidence>
<comment type="caution">
    <text evidence="8">The sequence shown here is derived from an EMBL/GenBank/DDBJ whole genome shotgun (WGS) entry which is preliminary data.</text>
</comment>
<organism evidence="8 9">
    <name type="scientific">Vallitalea longa</name>
    <dbReference type="NCBI Taxonomy" id="2936439"/>
    <lineage>
        <taxon>Bacteria</taxon>
        <taxon>Bacillati</taxon>
        <taxon>Bacillota</taxon>
        <taxon>Clostridia</taxon>
        <taxon>Lachnospirales</taxon>
        <taxon>Vallitaleaceae</taxon>
        <taxon>Vallitalea</taxon>
    </lineage>
</organism>
<accession>A0A9W5YAK1</accession>
<keyword evidence="9" id="KW-1185">Reference proteome</keyword>
<dbReference type="InterPro" id="IPR011701">
    <property type="entry name" value="MFS"/>
</dbReference>
<feature type="transmembrane region" description="Helical" evidence="6">
    <location>
        <begin position="70"/>
        <end position="89"/>
    </location>
</feature>
<name>A0A9W5YAK1_9FIRM</name>
<feature type="domain" description="Major facilitator superfamily (MFS) profile" evidence="7">
    <location>
        <begin position="7"/>
        <end position="386"/>
    </location>
</feature>
<dbReference type="Gene3D" id="1.20.1250.20">
    <property type="entry name" value="MFS general substrate transporter like domains"/>
    <property type="match status" value="2"/>
</dbReference>
<feature type="transmembrane region" description="Helical" evidence="6">
    <location>
        <begin position="342"/>
        <end position="358"/>
    </location>
</feature>
<dbReference type="PANTHER" id="PTHR23523">
    <property type="match status" value="1"/>
</dbReference>
<feature type="transmembrane region" description="Helical" evidence="6">
    <location>
        <begin position="161"/>
        <end position="180"/>
    </location>
</feature>
<keyword evidence="4 6" id="KW-1133">Transmembrane helix</keyword>
<dbReference type="AlphaFoldDB" id="A0A9W5YAK1"/>
<feature type="transmembrane region" description="Helical" evidence="6">
    <location>
        <begin position="275"/>
        <end position="294"/>
    </location>
</feature>
<evidence type="ECO:0000313" key="8">
    <source>
        <dbReference type="EMBL" id="GKX29090.1"/>
    </source>
</evidence>
<dbReference type="InterPro" id="IPR036259">
    <property type="entry name" value="MFS_trans_sf"/>
</dbReference>
<dbReference type="GO" id="GO:0022857">
    <property type="term" value="F:transmembrane transporter activity"/>
    <property type="evidence" value="ECO:0007669"/>
    <property type="project" value="InterPro"/>
</dbReference>
<feature type="transmembrane region" description="Helical" evidence="6">
    <location>
        <begin position="128"/>
        <end position="155"/>
    </location>
</feature>